<feature type="compositionally biased region" description="Low complexity" evidence="1">
    <location>
        <begin position="112"/>
        <end position="121"/>
    </location>
</feature>
<proteinExistence type="predicted"/>
<dbReference type="Proteomes" id="UP001326199">
    <property type="component" value="Unassembled WGS sequence"/>
</dbReference>
<keyword evidence="3" id="KW-1185">Reference proteome</keyword>
<accession>A0ABR0H0S4</accession>
<dbReference type="EMBL" id="JAFFHB010000009">
    <property type="protein sequence ID" value="KAK4661564.1"/>
    <property type="molecule type" value="Genomic_DNA"/>
</dbReference>
<dbReference type="GeneID" id="87935904"/>
<protein>
    <submittedName>
        <fullName evidence="2">Uncharacterized protein</fullName>
    </submittedName>
</protein>
<feature type="region of interest" description="Disordered" evidence="1">
    <location>
        <begin position="1"/>
        <end position="25"/>
    </location>
</feature>
<organism evidence="2 3">
    <name type="scientific">Podospora pseudopauciseta</name>
    <dbReference type="NCBI Taxonomy" id="2093780"/>
    <lineage>
        <taxon>Eukaryota</taxon>
        <taxon>Fungi</taxon>
        <taxon>Dikarya</taxon>
        <taxon>Ascomycota</taxon>
        <taxon>Pezizomycotina</taxon>
        <taxon>Sordariomycetes</taxon>
        <taxon>Sordariomycetidae</taxon>
        <taxon>Sordariales</taxon>
        <taxon>Podosporaceae</taxon>
        <taxon>Podospora</taxon>
    </lineage>
</organism>
<name>A0ABR0H0S4_9PEZI</name>
<evidence type="ECO:0000256" key="1">
    <source>
        <dbReference type="SAM" id="MobiDB-lite"/>
    </source>
</evidence>
<evidence type="ECO:0000313" key="3">
    <source>
        <dbReference type="Proteomes" id="UP001326199"/>
    </source>
</evidence>
<comment type="caution">
    <text evidence="2">The sequence shown here is derived from an EMBL/GenBank/DDBJ whole genome shotgun (WGS) entry which is preliminary data.</text>
</comment>
<sequence>MSNNNNNPSTPVKIPPSAAGYTPATLDPELRSSINGTLIKEGHVAKIQEILLHTLHANPTNWPTLVENHARDLLRSGEVTTFPVLLKRVMDDIRHDTALAPSNRAANGTPGQGEEVNVNGKNVNVNGNGIKVGGGGRGENGNSLALPQQVVEDALRVTREALEGVVEIEEGNP</sequence>
<dbReference type="RefSeq" id="XP_062761530.1">
    <property type="nucleotide sequence ID" value="XM_062915561.1"/>
</dbReference>
<feature type="compositionally biased region" description="Polar residues" evidence="1">
    <location>
        <begin position="1"/>
        <end position="10"/>
    </location>
</feature>
<evidence type="ECO:0000313" key="2">
    <source>
        <dbReference type="EMBL" id="KAK4661564.1"/>
    </source>
</evidence>
<feature type="region of interest" description="Disordered" evidence="1">
    <location>
        <begin position="101"/>
        <end position="121"/>
    </location>
</feature>
<reference evidence="2 3" key="1">
    <citation type="journal article" date="2023" name="bioRxiv">
        <title>High-quality genome assemblies of four members of thePodospora anserinaspecies complex.</title>
        <authorList>
            <person name="Ament-Velasquez S.L."/>
            <person name="Vogan A.A."/>
            <person name="Wallerman O."/>
            <person name="Hartmann F."/>
            <person name="Gautier V."/>
            <person name="Silar P."/>
            <person name="Giraud T."/>
            <person name="Johannesson H."/>
        </authorList>
    </citation>
    <scope>NUCLEOTIDE SEQUENCE [LARGE SCALE GENOMIC DNA]</scope>
    <source>
        <strain evidence="2 3">CBS 411.78</strain>
    </source>
</reference>
<gene>
    <name evidence="2" type="ORF">QC763_705600</name>
</gene>